<gene>
    <name evidence="1" type="ORF">ACE1CC_06950</name>
</gene>
<evidence type="ECO:0000313" key="1">
    <source>
        <dbReference type="EMBL" id="MFB2876613.1"/>
    </source>
</evidence>
<dbReference type="RefSeq" id="WP_413269739.1">
    <property type="nucleotide sequence ID" value="NZ_JBHFNQ010000055.1"/>
</dbReference>
<proteinExistence type="predicted"/>
<protein>
    <submittedName>
        <fullName evidence="1">Uncharacterized protein</fullName>
    </submittedName>
</protein>
<comment type="caution">
    <text evidence="1">The sequence shown here is derived from an EMBL/GenBank/DDBJ whole genome shotgun (WGS) entry which is preliminary data.</text>
</comment>
<name>A0ABV4X314_9CYAN</name>
<accession>A0ABV4X314</accession>
<reference evidence="1 2" key="1">
    <citation type="submission" date="2024-09" db="EMBL/GenBank/DDBJ databases">
        <title>Floridaenema gen nov. (Aerosakkonemataceae, Aerosakkonematales ord. nov., Cyanobacteria) from benthic tropical and subtropical fresh waters, with the description of four new species.</title>
        <authorList>
            <person name="Moretto J.A."/>
            <person name="Berthold D.E."/>
            <person name="Lefler F.W."/>
            <person name="Huang I.-S."/>
            <person name="Laughinghouse H. IV."/>
        </authorList>
    </citation>
    <scope>NUCLEOTIDE SEQUENCE [LARGE SCALE GENOMIC DNA]</scope>
    <source>
        <strain evidence="1 2">BLCC-F46</strain>
    </source>
</reference>
<sequence length="58" mass="6962">MYRFLQKKAIALQFVIAIVFLYLTFIDTLPRKQQTYTRQHPLGIILYPNQARCDRRSC</sequence>
<keyword evidence="2" id="KW-1185">Reference proteome</keyword>
<dbReference type="EMBL" id="JBHFNQ010000055">
    <property type="protein sequence ID" value="MFB2876613.1"/>
    <property type="molecule type" value="Genomic_DNA"/>
</dbReference>
<organism evidence="1 2">
    <name type="scientific">Floridaenema aerugineum BLCC-F46</name>
    <dbReference type="NCBI Taxonomy" id="3153654"/>
    <lineage>
        <taxon>Bacteria</taxon>
        <taxon>Bacillati</taxon>
        <taxon>Cyanobacteriota</taxon>
        <taxon>Cyanophyceae</taxon>
        <taxon>Oscillatoriophycideae</taxon>
        <taxon>Aerosakkonematales</taxon>
        <taxon>Aerosakkonemataceae</taxon>
        <taxon>Floridanema</taxon>
        <taxon>Floridanema aerugineum</taxon>
    </lineage>
</organism>
<evidence type="ECO:0000313" key="2">
    <source>
        <dbReference type="Proteomes" id="UP001576774"/>
    </source>
</evidence>
<dbReference type="Proteomes" id="UP001576774">
    <property type="component" value="Unassembled WGS sequence"/>
</dbReference>